<dbReference type="OrthoDB" id="6159439at2759"/>
<feature type="domain" description="GRF-type" evidence="6">
    <location>
        <begin position="665"/>
        <end position="725"/>
    </location>
</feature>
<feature type="compositionally biased region" description="Low complexity" evidence="5">
    <location>
        <begin position="479"/>
        <end position="499"/>
    </location>
</feature>
<dbReference type="PROSITE" id="PS51999">
    <property type="entry name" value="ZF_GRF"/>
    <property type="match status" value="1"/>
</dbReference>
<feature type="compositionally biased region" description="Low complexity" evidence="5">
    <location>
        <begin position="167"/>
        <end position="184"/>
    </location>
</feature>
<dbReference type="GO" id="GO:0008270">
    <property type="term" value="F:zinc ion binding"/>
    <property type="evidence" value="ECO:0007669"/>
    <property type="project" value="UniProtKB-KW"/>
</dbReference>
<name>A0A4Z0A2R4_9AGAM</name>
<dbReference type="InterPro" id="IPR035441">
    <property type="entry name" value="TFIIS/LEDGF_dom_sf"/>
</dbReference>
<keyword evidence="8" id="KW-1185">Reference proteome</keyword>
<dbReference type="InterPro" id="IPR017923">
    <property type="entry name" value="TFIIS_N"/>
</dbReference>
<evidence type="ECO:0000256" key="4">
    <source>
        <dbReference type="PROSITE-ProRule" id="PRU01343"/>
    </source>
</evidence>
<protein>
    <recommendedName>
        <fullName evidence="6">GRF-type domain-containing protein</fullName>
    </recommendedName>
</protein>
<feature type="compositionally biased region" description="Low complexity" evidence="5">
    <location>
        <begin position="194"/>
        <end position="212"/>
    </location>
</feature>
<dbReference type="Gene3D" id="1.20.930.10">
    <property type="entry name" value="Conserved domain common to transcription factors TFIIS, elongin A, CRSP70"/>
    <property type="match status" value="1"/>
</dbReference>
<evidence type="ECO:0000313" key="8">
    <source>
        <dbReference type="Proteomes" id="UP000298061"/>
    </source>
</evidence>
<evidence type="ECO:0000313" key="7">
    <source>
        <dbReference type="EMBL" id="TFY80734.1"/>
    </source>
</evidence>
<comment type="caution">
    <text evidence="7">The sequence shown here is derived from an EMBL/GenBank/DDBJ whole genome shotgun (WGS) entry which is preliminary data.</text>
</comment>
<evidence type="ECO:0000256" key="5">
    <source>
        <dbReference type="SAM" id="MobiDB-lite"/>
    </source>
</evidence>
<dbReference type="EMBL" id="SFCI01000295">
    <property type="protein sequence ID" value="TFY80734.1"/>
    <property type="molecule type" value="Genomic_DNA"/>
</dbReference>
<dbReference type="Pfam" id="PF08711">
    <property type="entry name" value="Med26"/>
    <property type="match status" value="1"/>
</dbReference>
<gene>
    <name evidence="7" type="ORF">EWM64_g3273</name>
</gene>
<evidence type="ECO:0000256" key="2">
    <source>
        <dbReference type="ARBA" id="ARBA00022771"/>
    </source>
</evidence>
<feature type="region of interest" description="Disordered" evidence="5">
    <location>
        <begin position="411"/>
        <end position="571"/>
    </location>
</feature>
<keyword evidence="2 4" id="KW-0863">Zinc-finger</keyword>
<feature type="compositionally biased region" description="Low complexity" evidence="5">
    <location>
        <begin position="437"/>
        <end position="459"/>
    </location>
</feature>
<organism evidence="7 8">
    <name type="scientific">Hericium alpestre</name>
    <dbReference type="NCBI Taxonomy" id="135208"/>
    <lineage>
        <taxon>Eukaryota</taxon>
        <taxon>Fungi</taxon>
        <taxon>Dikarya</taxon>
        <taxon>Basidiomycota</taxon>
        <taxon>Agaricomycotina</taxon>
        <taxon>Agaricomycetes</taxon>
        <taxon>Russulales</taxon>
        <taxon>Hericiaceae</taxon>
        <taxon>Hericium</taxon>
    </lineage>
</organism>
<dbReference type="AlphaFoldDB" id="A0A4Z0A2R4"/>
<feature type="non-terminal residue" evidence="7">
    <location>
        <position position="1"/>
    </location>
</feature>
<reference evidence="7 8" key="1">
    <citation type="submission" date="2019-02" db="EMBL/GenBank/DDBJ databases">
        <title>Genome sequencing of the rare red list fungi Hericium alpestre (H. flagellum).</title>
        <authorList>
            <person name="Buettner E."/>
            <person name="Kellner H."/>
        </authorList>
    </citation>
    <scope>NUCLEOTIDE SEQUENCE [LARGE SCALE GENOMIC DNA]</scope>
    <source>
        <strain evidence="7 8">DSM 108284</strain>
    </source>
</reference>
<accession>A0A4Z0A2R4</accession>
<feature type="compositionally biased region" description="Low complexity" evidence="5">
    <location>
        <begin position="1"/>
        <end position="23"/>
    </location>
</feature>
<dbReference type="STRING" id="135208.A0A4Z0A2R4"/>
<keyword evidence="3" id="KW-0862">Zinc</keyword>
<feature type="region of interest" description="Disordered" evidence="5">
    <location>
        <begin position="660"/>
        <end position="689"/>
    </location>
</feature>
<proteinExistence type="predicted"/>
<feature type="compositionally biased region" description="Low complexity" evidence="5">
    <location>
        <begin position="142"/>
        <end position="151"/>
    </location>
</feature>
<evidence type="ECO:0000259" key="6">
    <source>
        <dbReference type="PROSITE" id="PS51999"/>
    </source>
</evidence>
<dbReference type="InterPro" id="IPR010666">
    <property type="entry name" value="Znf_GRF"/>
</dbReference>
<sequence>SQQPQSQQQSQQQVLHPEQQPVQRPVSADWKEASTSGGNAPSAATPAQPTIDLSDFLGDLSAPQSASPLNNPSFFPFTNYFFSNNANQYNAMNYGSNNWPNASGTVPLSSYSTLNGATTSAPTTSQTQQPPSQQAVIDPALTTISTSSTSTHAHSYSPPNISPQSPPAQHSSSQYPYSHLPHSSNLSIPYSTSFQPNQQHQPQQQQHQPQFQGTLSPQALHAPSLGISPSSFYNSTPSLAQQAQAQANAEALQRQAEQHAQMRKDRFISSIKQHLSAKAFSGAGGVRGLVSLIAEYGIADVDAQTRLDIVTKVRDHAGNHYFRAWVENGTAMDIMREWLKAGAAAGDDSPLVETVMPLLHITDRLPFNGDTLIASKIGKIVRKIGKEIGIPAVKDMASNLERKWREKFVAVQTPQEQAMSVDEESQDGKPKKRKSSEPPSKAPPAKKVAVASASSSKPTVVKREVKAGSSATVKDSKSDSSFFSAPKPKPKLPSFKKSAGPPVKKEHDPNVAQPSAIDPFQIALKDMAKARKASPAAAPTPPSTSTPPQATAGDSKSGKKRKSVTWPPDGKLEQVKLIERAIYDDDPADGMHQMHNVRDLDRDEGAALHAHLFEELIDWFEPFPTEFPPEMEMRPRGEASVEKLTQEQRESTALGAMYLPQQIPDSPGEPAKEFRVNKPGPNKGKTFFLCSRPVGPGYDKGRSERLREEVDHQYRCNFFKWASELKKEALRASGNGSKE</sequence>
<keyword evidence="1" id="KW-0479">Metal-binding</keyword>
<feature type="region of interest" description="Disordered" evidence="5">
    <location>
        <begin position="113"/>
        <end position="212"/>
    </location>
</feature>
<dbReference type="Proteomes" id="UP000298061">
    <property type="component" value="Unassembled WGS sequence"/>
</dbReference>
<feature type="region of interest" description="Disordered" evidence="5">
    <location>
        <begin position="1"/>
        <end position="51"/>
    </location>
</feature>
<feature type="compositionally biased region" description="Low complexity" evidence="5">
    <location>
        <begin position="117"/>
        <end position="135"/>
    </location>
</feature>
<dbReference type="SUPFAM" id="SSF47676">
    <property type="entry name" value="Conserved domain common to transcription factors TFIIS, elongin A, CRSP70"/>
    <property type="match status" value="1"/>
</dbReference>
<evidence type="ECO:0000256" key="1">
    <source>
        <dbReference type="ARBA" id="ARBA00022723"/>
    </source>
</evidence>
<evidence type="ECO:0000256" key="3">
    <source>
        <dbReference type="ARBA" id="ARBA00022833"/>
    </source>
</evidence>